<accession>A0A4Y2IQR9</accession>
<protein>
    <submittedName>
        <fullName evidence="2">Uncharacterized protein</fullName>
    </submittedName>
</protein>
<comment type="caution">
    <text evidence="2">The sequence shown here is derived from an EMBL/GenBank/DDBJ whole genome shotgun (WGS) entry which is preliminary data.</text>
</comment>
<proteinExistence type="predicted"/>
<organism evidence="2 3">
    <name type="scientific">Araneus ventricosus</name>
    <name type="common">Orbweaver spider</name>
    <name type="synonym">Epeira ventricosa</name>
    <dbReference type="NCBI Taxonomy" id="182803"/>
    <lineage>
        <taxon>Eukaryota</taxon>
        <taxon>Metazoa</taxon>
        <taxon>Ecdysozoa</taxon>
        <taxon>Arthropoda</taxon>
        <taxon>Chelicerata</taxon>
        <taxon>Arachnida</taxon>
        <taxon>Araneae</taxon>
        <taxon>Araneomorphae</taxon>
        <taxon>Entelegynae</taxon>
        <taxon>Araneoidea</taxon>
        <taxon>Araneidae</taxon>
        <taxon>Araneus</taxon>
    </lineage>
</organism>
<keyword evidence="3" id="KW-1185">Reference proteome</keyword>
<evidence type="ECO:0000313" key="2">
    <source>
        <dbReference type="EMBL" id="GBM80201.1"/>
    </source>
</evidence>
<name>A0A4Y2IQR9_ARAVE</name>
<dbReference type="Proteomes" id="UP000499080">
    <property type="component" value="Unassembled WGS sequence"/>
</dbReference>
<reference evidence="2 3" key="1">
    <citation type="journal article" date="2019" name="Sci. Rep.">
        <title>Orb-weaving spider Araneus ventricosus genome elucidates the spidroin gene catalogue.</title>
        <authorList>
            <person name="Kono N."/>
            <person name="Nakamura H."/>
            <person name="Ohtoshi R."/>
            <person name="Moran D.A.P."/>
            <person name="Shinohara A."/>
            <person name="Yoshida Y."/>
            <person name="Fujiwara M."/>
            <person name="Mori M."/>
            <person name="Tomita M."/>
            <person name="Arakawa K."/>
        </authorList>
    </citation>
    <scope>NUCLEOTIDE SEQUENCE [LARGE SCALE GENOMIC DNA]</scope>
</reference>
<dbReference type="EMBL" id="BGPR01002866">
    <property type="protein sequence ID" value="GBM80201.1"/>
    <property type="molecule type" value="Genomic_DNA"/>
</dbReference>
<feature type="compositionally biased region" description="Polar residues" evidence="1">
    <location>
        <begin position="1"/>
        <end position="10"/>
    </location>
</feature>
<dbReference type="AlphaFoldDB" id="A0A4Y2IQR9"/>
<feature type="region of interest" description="Disordered" evidence="1">
    <location>
        <begin position="1"/>
        <end position="29"/>
    </location>
</feature>
<sequence>MQNKTINQALASRENSRTPSKQRAGAPRLSAPLQRVGPTYFPIISRGPRAHNGHQRAEMAGCSADIMSGTYPAPPLKSSVRYSYQCVFMSFCPWAVNESPEGHSCPQLALRYSLTAILRIKSFMDYEGVDGSDHWCGKLEEAKAKLHMCRLHV</sequence>
<evidence type="ECO:0000313" key="3">
    <source>
        <dbReference type="Proteomes" id="UP000499080"/>
    </source>
</evidence>
<gene>
    <name evidence="2" type="ORF">AVEN_203715_1</name>
</gene>
<evidence type="ECO:0000256" key="1">
    <source>
        <dbReference type="SAM" id="MobiDB-lite"/>
    </source>
</evidence>